<name>A0ABV0LKJ1_9PSEU</name>
<feature type="transmembrane region" description="Helical" evidence="1">
    <location>
        <begin position="6"/>
        <end position="22"/>
    </location>
</feature>
<accession>A0ABV0LKJ1</accession>
<evidence type="ECO:0000313" key="4">
    <source>
        <dbReference type="Proteomes" id="UP001440984"/>
    </source>
</evidence>
<sequence>MSISDWKRTLYAVLALPAYLAGPGARRWLARRCLDAEPRGGKAFFACLAGFPLGLLIWYLVGRITTFGFFWTEEGAAGSWGGPSLIGAWTVHFFGALGMAVVCMWVLRPLTRRQVRTADLGRFRTRPVSDEVSSVTEG</sequence>
<dbReference type="RefSeq" id="WP_348952445.1">
    <property type="nucleotide sequence ID" value="NZ_JBDZYD010000007.1"/>
</dbReference>
<protein>
    <recommendedName>
        <fullName evidence="5">Integral membrane protein</fullName>
    </recommendedName>
</protein>
<keyword evidence="1" id="KW-0472">Membrane</keyword>
<reference evidence="3 4" key="1">
    <citation type="submission" date="2024-05" db="EMBL/GenBank/DDBJ databases">
        <authorList>
            <person name="Zhao H."/>
            <person name="Xu Y."/>
            <person name="Lin S."/>
            <person name="Spain J.C."/>
            <person name="Zhou N.-Y."/>
        </authorList>
    </citation>
    <scope>NUCLEOTIDE SEQUENCE [LARGE SCALE GENOMIC DNA]</scope>
    <source>
        <strain evidence="3 4">NEAU-NG30</strain>
    </source>
</reference>
<dbReference type="EMBL" id="JBDZYD010000010">
    <property type="protein sequence ID" value="MEQ0562833.1"/>
    <property type="molecule type" value="Genomic_DNA"/>
</dbReference>
<feature type="transmembrane region" description="Helical" evidence="1">
    <location>
        <begin position="86"/>
        <end position="107"/>
    </location>
</feature>
<comment type="caution">
    <text evidence="3">The sequence shown here is derived from an EMBL/GenBank/DDBJ whole genome shotgun (WGS) entry which is preliminary data.</text>
</comment>
<keyword evidence="1" id="KW-1133">Transmembrane helix</keyword>
<evidence type="ECO:0000313" key="2">
    <source>
        <dbReference type="EMBL" id="MEQ0561243.1"/>
    </source>
</evidence>
<feature type="transmembrane region" description="Helical" evidence="1">
    <location>
        <begin position="43"/>
        <end position="61"/>
    </location>
</feature>
<keyword evidence="4" id="KW-1185">Reference proteome</keyword>
<evidence type="ECO:0008006" key="5">
    <source>
        <dbReference type="Google" id="ProtNLM"/>
    </source>
</evidence>
<keyword evidence="1" id="KW-0812">Transmembrane</keyword>
<evidence type="ECO:0000256" key="1">
    <source>
        <dbReference type="SAM" id="Phobius"/>
    </source>
</evidence>
<evidence type="ECO:0000313" key="3">
    <source>
        <dbReference type="EMBL" id="MEQ0562833.1"/>
    </source>
</evidence>
<organism evidence="3 4">
    <name type="scientific">Amycolatopsis melonis</name>
    <dbReference type="NCBI Taxonomy" id="3156488"/>
    <lineage>
        <taxon>Bacteria</taxon>
        <taxon>Bacillati</taxon>
        <taxon>Actinomycetota</taxon>
        <taxon>Actinomycetes</taxon>
        <taxon>Pseudonocardiales</taxon>
        <taxon>Pseudonocardiaceae</taxon>
        <taxon>Amycolatopsis</taxon>
    </lineage>
</organism>
<proteinExistence type="predicted"/>
<gene>
    <name evidence="2" type="ORF">ABJI51_19320</name>
    <name evidence="3" type="ORF">ABJI51_27460</name>
</gene>
<dbReference type="EMBL" id="JBDZYD010000007">
    <property type="protein sequence ID" value="MEQ0561243.1"/>
    <property type="molecule type" value="Genomic_DNA"/>
</dbReference>
<dbReference type="Proteomes" id="UP001440984">
    <property type="component" value="Unassembled WGS sequence"/>
</dbReference>